<gene>
    <name evidence="5" type="ORF">PHAVU_004G149500g</name>
</gene>
<comment type="function">
    <text evidence="2">Repressor of jasmonate responses.</text>
</comment>
<reference evidence="6" key="1">
    <citation type="journal article" date="2014" name="Nat. Genet.">
        <title>A reference genome for common bean and genome-wide analysis of dual domestications.</title>
        <authorList>
            <person name="Schmutz J."/>
            <person name="McClean P.E."/>
            <person name="Mamidi S."/>
            <person name="Wu G.A."/>
            <person name="Cannon S.B."/>
            <person name="Grimwood J."/>
            <person name="Jenkins J."/>
            <person name="Shu S."/>
            <person name="Song Q."/>
            <person name="Chavarro C."/>
            <person name="Torres-Torres M."/>
            <person name="Geffroy V."/>
            <person name="Moghaddam S.M."/>
            <person name="Gao D."/>
            <person name="Abernathy B."/>
            <person name="Barry K."/>
            <person name="Blair M."/>
            <person name="Brick M.A."/>
            <person name="Chovatia M."/>
            <person name="Gepts P."/>
            <person name="Goodstein D.M."/>
            <person name="Gonzales M."/>
            <person name="Hellsten U."/>
            <person name="Hyten D.L."/>
            <person name="Jia G."/>
            <person name="Kelly J.D."/>
            <person name="Kudrna D."/>
            <person name="Lee R."/>
            <person name="Richard M.M."/>
            <person name="Miklas P.N."/>
            <person name="Osorno J.M."/>
            <person name="Rodrigues J."/>
            <person name="Thareau V."/>
            <person name="Urrea C.A."/>
            <person name="Wang M."/>
            <person name="Yu Y."/>
            <person name="Zhang M."/>
            <person name="Wing R.A."/>
            <person name="Cregan P.B."/>
            <person name="Rokhsar D.S."/>
            <person name="Jackson S.A."/>
        </authorList>
    </citation>
    <scope>NUCLEOTIDE SEQUENCE [LARGE SCALE GENOMIC DNA]</scope>
    <source>
        <strain evidence="6">cv. G19833</strain>
    </source>
</reference>
<proteinExistence type="inferred from homology"/>
<evidence type="ECO:0000256" key="3">
    <source>
        <dbReference type="SAM" id="MobiDB-lite"/>
    </source>
</evidence>
<keyword evidence="2" id="KW-0539">Nucleus</keyword>
<evidence type="ECO:0000313" key="6">
    <source>
        <dbReference type="Proteomes" id="UP000000226"/>
    </source>
</evidence>
<sequence>MEREFFGLSSKNGAWTTMKDDAANKPKDPVRSSGMRCSFPNKVSVLPQFLSFKTNQEDRPRKTILDPLASSGYMNMPTKEAFESNQKPFLGVPQRTLSIGKHSAGNKQGMVVYPMQCCDAQSACLQEARTFPVSNQSNQVSPVLQSNLATTGLNMVNSGIKPQPLGSKSSGTPLSVLPSIGSIVGSTDLRNSSNSSAMATQLTIFYAGSVCVYNDITPEKAKSIMSMAGNGSTPTQTMAVSTAKLQTAVSIPLKDDGFIMSQSYPPSPLPSPLSLTSDVNSQPGGGSSSNNKLAIIRPIVGPSTAPTNHLESPIIVGSVGSASKENAQPGILCLVSPVYLPQARKASLTRFLEKRKERMMSTSPYFYMSKKSSECSSSGSDSVSFSFNISGSCSLPATN</sequence>
<feature type="region of interest" description="Disordered" evidence="3">
    <location>
        <begin position="269"/>
        <end position="292"/>
    </location>
</feature>
<dbReference type="GO" id="GO:0031347">
    <property type="term" value="P:regulation of defense response"/>
    <property type="evidence" value="ECO:0007669"/>
    <property type="project" value="UniProtKB-UniRule"/>
</dbReference>
<dbReference type="PROSITE" id="PS51320">
    <property type="entry name" value="TIFY"/>
    <property type="match status" value="1"/>
</dbReference>
<dbReference type="eggNOG" id="ENOG502QWAG">
    <property type="taxonomic scope" value="Eukaryota"/>
</dbReference>
<dbReference type="GO" id="GO:0009611">
    <property type="term" value="P:response to wounding"/>
    <property type="evidence" value="ECO:0007669"/>
    <property type="project" value="UniProtKB-UniRule"/>
</dbReference>
<dbReference type="Pfam" id="PF06200">
    <property type="entry name" value="tify"/>
    <property type="match status" value="1"/>
</dbReference>
<dbReference type="InterPro" id="IPR018467">
    <property type="entry name" value="CCT_CS"/>
</dbReference>
<dbReference type="Gramene" id="ESW24666">
    <property type="protein sequence ID" value="ESW24666"/>
    <property type="gene ID" value="PHAVU_004G149500g"/>
</dbReference>
<evidence type="ECO:0000256" key="1">
    <source>
        <dbReference type="ARBA" id="ARBA00008614"/>
    </source>
</evidence>
<comment type="similarity">
    <text evidence="1 2">Belongs to the TIFY/JAZ family.</text>
</comment>
<keyword evidence="6" id="KW-1185">Reference proteome</keyword>
<accession>V7C700</accession>
<keyword evidence="2" id="KW-1184">Jasmonic acid signaling pathway</keyword>
<dbReference type="SMART" id="SM00979">
    <property type="entry name" value="TIFY"/>
    <property type="match status" value="1"/>
</dbReference>
<evidence type="ECO:0000256" key="2">
    <source>
        <dbReference type="RuleBase" id="RU369065"/>
    </source>
</evidence>
<dbReference type="SMR" id="V7C700"/>
<name>V7C700_PHAVU</name>
<dbReference type="InterPro" id="IPR010399">
    <property type="entry name" value="Tify_dom"/>
</dbReference>
<comment type="domain">
    <text evidence="2">The jas domain is required for interaction with COI1.</text>
</comment>
<dbReference type="PANTHER" id="PTHR33077:SF149">
    <property type="entry name" value="PROTEIN TIFY"/>
    <property type="match status" value="1"/>
</dbReference>
<organism evidence="5 6">
    <name type="scientific">Phaseolus vulgaris</name>
    <name type="common">Kidney bean</name>
    <name type="synonym">French bean</name>
    <dbReference type="NCBI Taxonomy" id="3885"/>
    <lineage>
        <taxon>Eukaryota</taxon>
        <taxon>Viridiplantae</taxon>
        <taxon>Streptophyta</taxon>
        <taxon>Embryophyta</taxon>
        <taxon>Tracheophyta</taxon>
        <taxon>Spermatophyta</taxon>
        <taxon>Magnoliopsida</taxon>
        <taxon>eudicotyledons</taxon>
        <taxon>Gunneridae</taxon>
        <taxon>Pentapetalae</taxon>
        <taxon>rosids</taxon>
        <taxon>fabids</taxon>
        <taxon>Fabales</taxon>
        <taxon>Fabaceae</taxon>
        <taxon>Papilionoideae</taxon>
        <taxon>50 kb inversion clade</taxon>
        <taxon>NPAAA clade</taxon>
        <taxon>indigoferoid/millettioid clade</taxon>
        <taxon>Phaseoleae</taxon>
        <taxon>Phaseolus</taxon>
    </lineage>
</organism>
<dbReference type="InterPro" id="IPR040390">
    <property type="entry name" value="TIFY/JAZ"/>
</dbReference>
<evidence type="ECO:0000259" key="4">
    <source>
        <dbReference type="PROSITE" id="PS51320"/>
    </source>
</evidence>
<protein>
    <recommendedName>
        <fullName evidence="2">Protein TIFY</fullName>
    </recommendedName>
    <alternativeName>
        <fullName evidence="2">Jasmonate ZIM domain-containing protein</fullName>
    </alternativeName>
</protein>
<dbReference type="EMBL" id="CM002291">
    <property type="protein sequence ID" value="ESW24666.1"/>
    <property type="molecule type" value="Genomic_DNA"/>
</dbReference>
<dbReference type="OrthoDB" id="1939212at2759"/>
<dbReference type="STRING" id="3885.V7C700"/>
<dbReference type="PANTHER" id="PTHR33077">
    <property type="entry name" value="PROTEIN TIFY 4A-RELATED-RELATED"/>
    <property type="match status" value="1"/>
</dbReference>
<dbReference type="Proteomes" id="UP000000226">
    <property type="component" value="Chromosome 4"/>
</dbReference>
<dbReference type="AlphaFoldDB" id="V7C700"/>
<dbReference type="Pfam" id="PF09425">
    <property type="entry name" value="Jas_motif"/>
    <property type="match status" value="1"/>
</dbReference>
<dbReference type="PhylomeDB" id="V7C700"/>
<evidence type="ECO:0000313" key="5">
    <source>
        <dbReference type="EMBL" id="ESW24666.1"/>
    </source>
</evidence>
<dbReference type="GO" id="GO:0005634">
    <property type="term" value="C:nucleus"/>
    <property type="evidence" value="ECO:0007669"/>
    <property type="project" value="UniProtKB-SubCell"/>
</dbReference>
<dbReference type="GO" id="GO:2000022">
    <property type="term" value="P:regulation of jasmonic acid mediated signaling pathway"/>
    <property type="evidence" value="ECO:0007669"/>
    <property type="project" value="UniProtKB-UniRule"/>
</dbReference>
<comment type="subcellular location">
    <subcellularLocation>
        <location evidence="2">Nucleus</location>
    </subcellularLocation>
</comment>
<feature type="domain" description="Tify" evidence="4">
    <location>
        <begin position="195"/>
        <end position="230"/>
    </location>
</feature>